<evidence type="ECO:0008006" key="4">
    <source>
        <dbReference type="Google" id="ProtNLM"/>
    </source>
</evidence>
<organism evidence="2 3">
    <name type="scientific">Nocardioides pinisoli</name>
    <dbReference type="NCBI Taxonomy" id="2950279"/>
    <lineage>
        <taxon>Bacteria</taxon>
        <taxon>Bacillati</taxon>
        <taxon>Actinomycetota</taxon>
        <taxon>Actinomycetes</taxon>
        <taxon>Propionibacteriales</taxon>
        <taxon>Nocardioidaceae</taxon>
        <taxon>Nocardioides</taxon>
    </lineage>
</organism>
<name>A0ABT1L2I5_9ACTN</name>
<protein>
    <recommendedName>
        <fullName evidence="4">MFS transporter</fullName>
    </recommendedName>
</protein>
<evidence type="ECO:0000256" key="1">
    <source>
        <dbReference type="SAM" id="Phobius"/>
    </source>
</evidence>
<comment type="caution">
    <text evidence="2">The sequence shown here is derived from an EMBL/GenBank/DDBJ whole genome shotgun (WGS) entry which is preliminary data.</text>
</comment>
<evidence type="ECO:0000313" key="3">
    <source>
        <dbReference type="Proteomes" id="UP001204524"/>
    </source>
</evidence>
<dbReference type="EMBL" id="JANARS010000013">
    <property type="protein sequence ID" value="MCP3424240.1"/>
    <property type="molecule type" value="Genomic_DNA"/>
</dbReference>
<feature type="transmembrane region" description="Helical" evidence="1">
    <location>
        <begin position="64"/>
        <end position="82"/>
    </location>
</feature>
<keyword evidence="1" id="KW-1133">Transmembrane helix</keyword>
<feature type="transmembrane region" description="Helical" evidence="1">
    <location>
        <begin position="29"/>
        <end position="52"/>
    </location>
</feature>
<evidence type="ECO:0000313" key="2">
    <source>
        <dbReference type="EMBL" id="MCP3424240.1"/>
    </source>
</evidence>
<proteinExistence type="predicted"/>
<reference evidence="2 3" key="1">
    <citation type="submission" date="2022-06" db="EMBL/GenBank/DDBJ databases">
        <authorList>
            <person name="So Y."/>
        </authorList>
    </citation>
    <scope>NUCLEOTIDE SEQUENCE [LARGE SCALE GENOMIC DNA]</scope>
    <source>
        <strain evidence="2 3">STR3</strain>
    </source>
</reference>
<accession>A0ABT1L2I5</accession>
<sequence>MRTYRFTWTLVTAVAVGSASVFDVASGGLLRMTLLGVGVGLFAAALAFAIVEERPDRWTLVRRSLLWWGVGAAAADALVTTWGNTGTMVGLVLLSVSPPAISLCRTGFVLWSSRRTSGPPDALSTRDLHRRWDSTTAEVVRPTTSVSRRLALVEERRRLLDELELRDPSHFVDWLVTAVPDRRRAGPGSRDR</sequence>
<dbReference type="Proteomes" id="UP001204524">
    <property type="component" value="Unassembled WGS sequence"/>
</dbReference>
<gene>
    <name evidence="2" type="ORF">NCI01_20765</name>
</gene>
<dbReference type="RefSeq" id="WP_254183397.1">
    <property type="nucleotide sequence ID" value="NZ_JANARS010000013.1"/>
</dbReference>
<keyword evidence="3" id="KW-1185">Reference proteome</keyword>
<keyword evidence="1" id="KW-0812">Transmembrane</keyword>
<keyword evidence="1" id="KW-0472">Membrane</keyword>